<dbReference type="SMART" id="SM00160">
    <property type="entry name" value="RanBD"/>
    <property type="match status" value="1"/>
</dbReference>
<feature type="compositionally biased region" description="Polar residues" evidence="1">
    <location>
        <begin position="22"/>
        <end position="33"/>
    </location>
</feature>
<dbReference type="SUPFAM" id="SSF50729">
    <property type="entry name" value="PH domain-like"/>
    <property type="match status" value="1"/>
</dbReference>
<accession>A0AA43QMW3</accession>
<evidence type="ECO:0000313" key="3">
    <source>
        <dbReference type="EMBL" id="MDI1489402.1"/>
    </source>
</evidence>
<dbReference type="PANTHER" id="PTHR23138">
    <property type="entry name" value="RAN BINDING PROTEIN"/>
    <property type="match status" value="1"/>
</dbReference>
<feature type="domain" description="RanBD1" evidence="2">
    <location>
        <begin position="118"/>
        <end position="255"/>
    </location>
</feature>
<dbReference type="GO" id="GO:0005643">
    <property type="term" value="C:nuclear pore"/>
    <property type="evidence" value="ECO:0007669"/>
    <property type="project" value="TreeGrafter"/>
</dbReference>
<reference evidence="3" key="1">
    <citation type="journal article" date="2023" name="Genome Biol. Evol.">
        <title>First Whole Genome Sequence and Flow Cytometry Genome Size Data for the Lichen-Forming Fungus Ramalina farinacea (Ascomycota).</title>
        <authorList>
            <person name="Llewellyn T."/>
            <person name="Mian S."/>
            <person name="Hill R."/>
            <person name="Leitch I.J."/>
            <person name="Gaya E."/>
        </authorList>
    </citation>
    <scope>NUCLEOTIDE SEQUENCE</scope>
    <source>
        <strain evidence="3">LIQ254RAFAR</strain>
    </source>
</reference>
<dbReference type="InterPro" id="IPR045255">
    <property type="entry name" value="RanBP1-like"/>
</dbReference>
<keyword evidence="4" id="KW-1185">Reference proteome</keyword>
<gene>
    <name evidence="3" type="primary">sbp1</name>
    <name evidence="3" type="ORF">OHK93_008680</name>
</gene>
<sequence>MSSSESKPDPHDEPGKSAFDASGSTTTTDGQHASYTELAAGAASSAAGTATNAAVGVKDTMFSMFGGGAKKEAKSGDVPQEEDRSGSAKAVKEKEKEESREGEGDEEGDDAPESPEMHFEPVVHLTEKVETKTNEELEEQTFKMRAKLFKFDRESREWKERGTGDVRLLKHKENMKTRLVMRRDKTLKVCANHYVVPDMKLTANVGSDRSWVWNAAADVSEGEPEAVTLAIRFANSDNAKQFKDSFEAAQEENRKFFPKEETSGGKEPAPAAES</sequence>
<feature type="compositionally biased region" description="Basic and acidic residues" evidence="1">
    <location>
        <begin position="69"/>
        <end position="102"/>
    </location>
</feature>
<dbReference type="Pfam" id="PF00638">
    <property type="entry name" value="Ran_BP1"/>
    <property type="match status" value="1"/>
</dbReference>
<feature type="region of interest" description="Disordered" evidence="1">
    <location>
        <begin position="250"/>
        <end position="274"/>
    </location>
</feature>
<dbReference type="GO" id="GO:0006913">
    <property type="term" value="P:nucleocytoplasmic transport"/>
    <property type="evidence" value="ECO:0007669"/>
    <property type="project" value="InterPro"/>
</dbReference>
<dbReference type="GO" id="GO:0005096">
    <property type="term" value="F:GTPase activator activity"/>
    <property type="evidence" value="ECO:0007669"/>
    <property type="project" value="TreeGrafter"/>
</dbReference>
<proteinExistence type="predicted"/>
<evidence type="ECO:0000256" key="1">
    <source>
        <dbReference type="SAM" id="MobiDB-lite"/>
    </source>
</evidence>
<feature type="compositionally biased region" description="Acidic residues" evidence="1">
    <location>
        <begin position="103"/>
        <end position="113"/>
    </location>
</feature>
<organism evidence="3 4">
    <name type="scientific">Ramalina farinacea</name>
    <dbReference type="NCBI Taxonomy" id="258253"/>
    <lineage>
        <taxon>Eukaryota</taxon>
        <taxon>Fungi</taxon>
        <taxon>Dikarya</taxon>
        <taxon>Ascomycota</taxon>
        <taxon>Pezizomycotina</taxon>
        <taxon>Lecanoromycetes</taxon>
        <taxon>OSLEUM clade</taxon>
        <taxon>Lecanoromycetidae</taxon>
        <taxon>Lecanorales</taxon>
        <taxon>Lecanorineae</taxon>
        <taxon>Ramalinaceae</taxon>
        <taxon>Ramalina</taxon>
    </lineage>
</organism>
<dbReference type="FunFam" id="2.30.29.30:FF:000254">
    <property type="entry name" value="Ran-specific GTPase-activating protein 1"/>
    <property type="match status" value="1"/>
</dbReference>
<dbReference type="PROSITE" id="PS50196">
    <property type="entry name" value="RANBD1"/>
    <property type="match status" value="1"/>
</dbReference>
<dbReference type="InterPro" id="IPR000156">
    <property type="entry name" value="Ran_bind_dom"/>
</dbReference>
<evidence type="ECO:0000259" key="2">
    <source>
        <dbReference type="PROSITE" id="PS50196"/>
    </source>
</evidence>
<dbReference type="CDD" id="cd13179">
    <property type="entry name" value="RanBD_RanBP1"/>
    <property type="match status" value="1"/>
</dbReference>
<dbReference type="InterPro" id="IPR011993">
    <property type="entry name" value="PH-like_dom_sf"/>
</dbReference>
<dbReference type="PANTHER" id="PTHR23138:SF87">
    <property type="entry name" value="E3 SUMO-PROTEIN LIGASE RANBP2"/>
    <property type="match status" value="1"/>
</dbReference>
<evidence type="ECO:0000313" key="4">
    <source>
        <dbReference type="Proteomes" id="UP001161017"/>
    </source>
</evidence>
<dbReference type="GO" id="GO:0005737">
    <property type="term" value="C:cytoplasm"/>
    <property type="evidence" value="ECO:0007669"/>
    <property type="project" value="TreeGrafter"/>
</dbReference>
<protein>
    <submittedName>
        <fullName evidence="3">Ran GTPase binding protein Sbp1</fullName>
    </submittedName>
</protein>
<feature type="compositionally biased region" description="Basic and acidic residues" evidence="1">
    <location>
        <begin position="250"/>
        <end position="264"/>
    </location>
</feature>
<feature type="region of interest" description="Disordered" evidence="1">
    <location>
        <begin position="1"/>
        <end position="33"/>
    </location>
</feature>
<dbReference type="AlphaFoldDB" id="A0AA43QMW3"/>
<dbReference type="Gene3D" id="2.30.29.30">
    <property type="entry name" value="Pleckstrin-homology domain (PH domain)/Phosphotyrosine-binding domain (PTB)"/>
    <property type="match status" value="1"/>
</dbReference>
<name>A0AA43QMW3_9LECA</name>
<dbReference type="InterPro" id="IPR045256">
    <property type="entry name" value="RanBP1_RanBD"/>
</dbReference>
<feature type="compositionally biased region" description="Basic and acidic residues" evidence="1">
    <location>
        <begin position="1"/>
        <end position="15"/>
    </location>
</feature>
<dbReference type="Proteomes" id="UP001161017">
    <property type="component" value="Unassembled WGS sequence"/>
</dbReference>
<comment type="caution">
    <text evidence="3">The sequence shown here is derived from an EMBL/GenBank/DDBJ whole genome shotgun (WGS) entry which is preliminary data.</text>
</comment>
<dbReference type="EMBL" id="JAPUFD010000009">
    <property type="protein sequence ID" value="MDI1489402.1"/>
    <property type="molecule type" value="Genomic_DNA"/>
</dbReference>
<feature type="region of interest" description="Disordered" evidence="1">
    <location>
        <begin position="67"/>
        <end position="118"/>
    </location>
</feature>